<dbReference type="OrthoDB" id="6507463at2759"/>
<dbReference type="CTD" id="33467"/>
<keyword evidence="8" id="KW-1185">Reference proteome</keyword>
<evidence type="ECO:0000256" key="7">
    <source>
        <dbReference type="SAM" id="Phobius"/>
    </source>
</evidence>
<evidence type="ECO:0000256" key="2">
    <source>
        <dbReference type="ARBA" id="ARBA00005577"/>
    </source>
</evidence>
<feature type="transmembrane region" description="Helical" evidence="7">
    <location>
        <begin position="32"/>
        <end position="56"/>
    </location>
</feature>
<feature type="transmembrane region" description="Helical" evidence="7">
    <location>
        <begin position="6"/>
        <end position="25"/>
    </location>
</feature>
<evidence type="ECO:0000313" key="9">
    <source>
        <dbReference type="RefSeq" id="XP_028030943.1"/>
    </source>
</evidence>
<dbReference type="GO" id="GO:0007219">
    <property type="term" value="P:Notch signaling pathway"/>
    <property type="evidence" value="ECO:0007669"/>
    <property type="project" value="UniProtKB-KW"/>
</dbReference>
<keyword evidence="6 7" id="KW-0472">Membrane</keyword>
<evidence type="ECO:0000256" key="1">
    <source>
        <dbReference type="ARBA" id="ARBA00004141"/>
    </source>
</evidence>
<evidence type="ECO:0000313" key="8">
    <source>
        <dbReference type="Proteomes" id="UP000504629"/>
    </source>
</evidence>
<feature type="transmembrane region" description="Helical" evidence="7">
    <location>
        <begin position="106"/>
        <end position="126"/>
    </location>
</feature>
<evidence type="ECO:0000256" key="6">
    <source>
        <dbReference type="ARBA" id="ARBA00023136"/>
    </source>
</evidence>
<sequence>MTLAEFFSCSLLAFGAPIVMFAMTVATDPVRIIIMIAAAFGWLLSFLLSSLVWYAVVPLRSYLIFGMIFAIIFQELFRYGMYLLLRKTEAGLKEISENHEIGSNKLEMAYVSGLGFGTMSGAFALVNVLADSIGPGTLGLSGGTEYFFVTSSAMTLCMILLNTFWSIIFFSGFDEKNYLKILWVIISHFFVSFLSLLNSRELYAASILPSYIVLMITSYIAFRCAGGSSKTFIQSFSARS</sequence>
<proteinExistence type="inferred from homology"/>
<evidence type="ECO:0000256" key="4">
    <source>
        <dbReference type="ARBA" id="ARBA00022976"/>
    </source>
</evidence>
<name>A0A6J2JNT9_BOMMA</name>
<dbReference type="AlphaFoldDB" id="A0A6J2JNT9"/>
<feature type="transmembrane region" description="Helical" evidence="7">
    <location>
        <begin position="177"/>
        <end position="196"/>
    </location>
</feature>
<evidence type="ECO:0000256" key="3">
    <source>
        <dbReference type="ARBA" id="ARBA00022692"/>
    </source>
</evidence>
<keyword evidence="4" id="KW-0914">Notch signaling pathway</keyword>
<feature type="transmembrane region" description="Helical" evidence="7">
    <location>
        <begin position="202"/>
        <end position="222"/>
    </location>
</feature>
<protein>
    <submittedName>
        <fullName evidence="9">Gamma-secretase subunit Aph-1</fullName>
    </submittedName>
</protein>
<comment type="subcellular location">
    <subcellularLocation>
        <location evidence="1">Membrane</location>
        <topology evidence="1">Multi-pass membrane protein</topology>
    </subcellularLocation>
</comment>
<gene>
    <name evidence="9" type="primary">LOC114243596</name>
</gene>
<dbReference type="RefSeq" id="XP_028030943.1">
    <property type="nucleotide sequence ID" value="XM_028175142.1"/>
</dbReference>
<dbReference type="KEGG" id="bman:114243596"/>
<dbReference type="GeneID" id="114243596"/>
<organism evidence="8 9">
    <name type="scientific">Bombyx mandarina</name>
    <name type="common">Wild silk moth</name>
    <name type="synonym">Wild silkworm</name>
    <dbReference type="NCBI Taxonomy" id="7092"/>
    <lineage>
        <taxon>Eukaryota</taxon>
        <taxon>Metazoa</taxon>
        <taxon>Ecdysozoa</taxon>
        <taxon>Arthropoda</taxon>
        <taxon>Hexapoda</taxon>
        <taxon>Insecta</taxon>
        <taxon>Pterygota</taxon>
        <taxon>Neoptera</taxon>
        <taxon>Endopterygota</taxon>
        <taxon>Lepidoptera</taxon>
        <taxon>Glossata</taxon>
        <taxon>Ditrysia</taxon>
        <taxon>Bombycoidea</taxon>
        <taxon>Bombycidae</taxon>
        <taxon>Bombycinae</taxon>
        <taxon>Bombyx</taxon>
    </lineage>
</organism>
<dbReference type="GO" id="GO:0016020">
    <property type="term" value="C:membrane"/>
    <property type="evidence" value="ECO:0007669"/>
    <property type="project" value="UniProtKB-SubCell"/>
</dbReference>
<dbReference type="InterPro" id="IPR009294">
    <property type="entry name" value="Aph-1"/>
</dbReference>
<accession>A0A6J2JNT9</accession>
<dbReference type="Proteomes" id="UP000504629">
    <property type="component" value="Unplaced"/>
</dbReference>
<comment type="similarity">
    <text evidence="2">Belongs to the APH-1 family.</text>
</comment>
<dbReference type="PANTHER" id="PTHR12889">
    <property type="entry name" value="GAMMA-SECRETASE SUBUNIT APH-1"/>
    <property type="match status" value="1"/>
</dbReference>
<feature type="transmembrane region" description="Helical" evidence="7">
    <location>
        <begin position="62"/>
        <end position="85"/>
    </location>
</feature>
<reference evidence="9" key="1">
    <citation type="submission" date="2025-08" db="UniProtKB">
        <authorList>
            <consortium name="RefSeq"/>
        </authorList>
    </citation>
    <scope>IDENTIFICATION</scope>
    <source>
        <tissue evidence="9">Silk gland</tissue>
    </source>
</reference>
<keyword evidence="3 7" id="KW-0812">Transmembrane</keyword>
<dbReference type="GO" id="GO:0016485">
    <property type="term" value="P:protein processing"/>
    <property type="evidence" value="ECO:0007669"/>
    <property type="project" value="InterPro"/>
</dbReference>
<dbReference type="Pfam" id="PF06105">
    <property type="entry name" value="Aph-1"/>
    <property type="match status" value="1"/>
</dbReference>
<feature type="transmembrane region" description="Helical" evidence="7">
    <location>
        <begin position="146"/>
        <end position="170"/>
    </location>
</feature>
<keyword evidence="5 7" id="KW-1133">Transmembrane helix</keyword>
<evidence type="ECO:0000256" key="5">
    <source>
        <dbReference type="ARBA" id="ARBA00022989"/>
    </source>
</evidence>